<reference evidence="2" key="1">
    <citation type="submission" date="2014-11" db="EMBL/GenBank/DDBJ databases">
        <authorList>
            <person name="Amaro Gonzalez C."/>
        </authorList>
    </citation>
    <scope>NUCLEOTIDE SEQUENCE</scope>
</reference>
<keyword evidence="1" id="KW-1133">Transmembrane helix</keyword>
<reference evidence="2" key="2">
    <citation type="journal article" date="2015" name="Fish Shellfish Immunol.">
        <title>Early steps in the European eel (Anguilla anguilla)-Vibrio vulnificus interaction in the gills: Role of the RtxA13 toxin.</title>
        <authorList>
            <person name="Callol A."/>
            <person name="Pajuelo D."/>
            <person name="Ebbesson L."/>
            <person name="Teles M."/>
            <person name="MacKenzie S."/>
            <person name="Amaro C."/>
        </authorList>
    </citation>
    <scope>NUCLEOTIDE SEQUENCE</scope>
</reference>
<dbReference type="AlphaFoldDB" id="A0A0E9WGB0"/>
<evidence type="ECO:0000313" key="2">
    <source>
        <dbReference type="EMBL" id="JAH88523.1"/>
    </source>
</evidence>
<sequence>MGSGGGGEARKRTPARTCTVWRQRWKFVNKRIILFLSVVLLGVEWNVKCLVHFILILFTKMEKLPMETKKLLLSLDCLIEMVCLSKF</sequence>
<dbReference type="EMBL" id="GBXM01020054">
    <property type="protein sequence ID" value="JAH88523.1"/>
    <property type="molecule type" value="Transcribed_RNA"/>
</dbReference>
<feature type="transmembrane region" description="Helical" evidence="1">
    <location>
        <begin position="32"/>
        <end position="58"/>
    </location>
</feature>
<proteinExistence type="predicted"/>
<protein>
    <submittedName>
        <fullName evidence="2">Uncharacterized protein</fullName>
    </submittedName>
</protein>
<keyword evidence="1" id="KW-0472">Membrane</keyword>
<evidence type="ECO:0000256" key="1">
    <source>
        <dbReference type="SAM" id="Phobius"/>
    </source>
</evidence>
<keyword evidence="1" id="KW-0812">Transmembrane</keyword>
<organism evidence="2">
    <name type="scientific">Anguilla anguilla</name>
    <name type="common">European freshwater eel</name>
    <name type="synonym">Muraena anguilla</name>
    <dbReference type="NCBI Taxonomy" id="7936"/>
    <lineage>
        <taxon>Eukaryota</taxon>
        <taxon>Metazoa</taxon>
        <taxon>Chordata</taxon>
        <taxon>Craniata</taxon>
        <taxon>Vertebrata</taxon>
        <taxon>Euteleostomi</taxon>
        <taxon>Actinopterygii</taxon>
        <taxon>Neopterygii</taxon>
        <taxon>Teleostei</taxon>
        <taxon>Anguilliformes</taxon>
        <taxon>Anguillidae</taxon>
        <taxon>Anguilla</taxon>
    </lineage>
</organism>
<accession>A0A0E9WGB0</accession>
<name>A0A0E9WGB0_ANGAN</name>